<proteinExistence type="predicted"/>
<dbReference type="AlphaFoldDB" id="W2TPW0"/>
<reference evidence="2" key="1">
    <citation type="journal article" date="2014" name="Nat. Genet.">
        <title>Genome of the human hookworm Necator americanus.</title>
        <authorList>
            <person name="Tang Y.T."/>
            <person name="Gao X."/>
            <person name="Rosa B.A."/>
            <person name="Abubucker S."/>
            <person name="Hallsworth-Pepin K."/>
            <person name="Martin J."/>
            <person name="Tyagi R."/>
            <person name="Heizer E."/>
            <person name="Zhang X."/>
            <person name="Bhonagiri-Palsikar V."/>
            <person name="Minx P."/>
            <person name="Warren W.C."/>
            <person name="Wang Q."/>
            <person name="Zhan B."/>
            <person name="Hotez P.J."/>
            <person name="Sternberg P.W."/>
            <person name="Dougall A."/>
            <person name="Gaze S.T."/>
            <person name="Mulvenna J."/>
            <person name="Sotillo J."/>
            <person name="Ranganathan S."/>
            <person name="Rabelo E.M."/>
            <person name="Wilson R.K."/>
            <person name="Felgner P.L."/>
            <person name="Bethony J."/>
            <person name="Hawdon J.M."/>
            <person name="Gasser R.B."/>
            <person name="Loukas A."/>
            <person name="Mitreva M."/>
        </authorList>
    </citation>
    <scope>NUCLEOTIDE SEQUENCE [LARGE SCALE GENOMIC DNA]</scope>
</reference>
<accession>W2TPW0</accession>
<protein>
    <submittedName>
        <fullName evidence="1">Uncharacterized protein</fullName>
    </submittedName>
</protein>
<dbReference type="EMBL" id="KI658313">
    <property type="protein sequence ID" value="ETN83052.1"/>
    <property type="molecule type" value="Genomic_DNA"/>
</dbReference>
<name>W2TPW0_NECAM</name>
<dbReference type="Proteomes" id="UP000053676">
    <property type="component" value="Unassembled WGS sequence"/>
</dbReference>
<dbReference type="KEGG" id="nai:NECAME_01851"/>
<dbReference type="OrthoDB" id="5875632at2759"/>
<evidence type="ECO:0000313" key="1">
    <source>
        <dbReference type="EMBL" id="ETN83052.1"/>
    </source>
</evidence>
<sequence>MIGTDSDVTKVVSRLPSSVGDLCLYIDGKANTSLAYKLLESTHLSPKSTLFKYEAKDVKKRIAKTIDLVLYHWPSERLPKDFSELLRLMTLCNGRKVDHSRWCQIYDQMSAFSRRRANM</sequence>
<evidence type="ECO:0000313" key="2">
    <source>
        <dbReference type="Proteomes" id="UP000053676"/>
    </source>
</evidence>
<keyword evidence="2" id="KW-1185">Reference proteome</keyword>
<organism evidence="1 2">
    <name type="scientific">Necator americanus</name>
    <name type="common">Human hookworm</name>
    <dbReference type="NCBI Taxonomy" id="51031"/>
    <lineage>
        <taxon>Eukaryota</taxon>
        <taxon>Metazoa</taxon>
        <taxon>Ecdysozoa</taxon>
        <taxon>Nematoda</taxon>
        <taxon>Chromadorea</taxon>
        <taxon>Rhabditida</taxon>
        <taxon>Rhabditina</taxon>
        <taxon>Rhabditomorpha</taxon>
        <taxon>Strongyloidea</taxon>
        <taxon>Ancylostomatidae</taxon>
        <taxon>Bunostominae</taxon>
        <taxon>Necator</taxon>
    </lineage>
</organism>
<gene>
    <name evidence="1" type="ORF">NECAME_01851</name>
</gene>